<dbReference type="OrthoDB" id="3210860at2"/>
<gene>
    <name evidence="1" type="ORF">A3Q41_04412</name>
</gene>
<dbReference type="AlphaFoldDB" id="A0A143QTG1"/>
<name>A0A143QTG1_RHOFA</name>
<sequence length="170" mass="18064">MRGSNQFADATSGVVYIHSSPAALCPHVEWALSDALDCRANLKWSAQPASDGQLRATTDWIGPVGTGAKLAGILRSWQMLRYEVTEDASEGVDGERFSHVPGLGLWRGSTSANGDVVLGEMRLRALMENNQGNLAAAVEHALGSDWDAALEPFRTGGAGAEVTWLSRNVG</sequence>
<keyword evidence="2" id="KW-1185">Reference proteome</keyword>
<protein>
    <recommendedName>
        <fullName evidence="3">DUF3145 domain-containing protein</fullName>
    </recommendedName>
</protein>
<dbReference type="EMBL" id="CP015220">
    <property type="protein sequence ID" value="AMY25687.1"/>
    <property type="molecule type" value="Genomic_DNA"/>
</dbReference>
<dbReference type="RefSeq" id="WP_032368158.1">
    <property type="nucleotide sequence ID" value="NZ_CAKKLU010000015.1"/>
</dbReference>
<dbReference type="InterPro" id="IPR021491">
    <property type="entry name" value="DUF3145"/>
</dbReference>
<proteinExistence type="predicted"/>
<reference evidence="1 2" key="1">
    <citation type="journal article" date="2016" name="Genome Announc.">
        <title>Complete Genome and Plasmid Sequences for Rhodococcus fascians D188 and Draft Sequences for Rhodococcus Isolates PBTS 1 and PBTS 2.</title>
        <authorList>
            <person name="Stamler R.A."/>
            <person name="Vereecke D."/>
            <person name="Zhang Y."/>
            <person name="Schilkey F."/>
            <person name="Devitt N."/>
            <person name="Randall J.J."/>
        </authorList>
    </citation>
    <scope>NUCLEOTIDE SEQUENCE [LARGE SCALE GENOMIC DNA]</scope>
    <source>
        <strain evidence="1 2">PBTS2</strain>
    </source>
</reference>
<evidence type="ECO:0000313" key="1">
    <source>
        <dbReference type="EMBL" id="AMY25687.1"/>
    </source>
</evidence>
<dbReference type="PATRIC" id="fig|1653479.3.peg.4468"/>
<accession>A0A143QTG1</accession>
<accession>A0A260TLA8</accession>
<organism evidence="1 2">
    <name type="scientific">Rhodococcoides fascians</name>
    <name type="common">Rhodococcus fascians</name>
    <dbReference type="NCBI Taxonomy" id="1828"/>
    <lineage>
        <taxon>Bacteria</taxon>
        <taxon>Bacillati</taxon>
        <taxon>Actinomycetota</taxon>
        <taxon>Actinomycetes</taxon>
        <taxon>Mycobacteriales</taxon>
        <taxon>Nocardiaceae</taxon>
        <taxon>Rhodococcoides</taxon>
    </lineage>
</organism>
<reference evidence="2" key="2">
    <citation type="submission" date="2016-04" db="EMBL/GenBank/DDBJ databases">
        <title>Complete Genome and Plasmid Sequences for Rhodococcus fascians D188 and Draft Sequences for Rhodococcus spp. Isolates PBTS 1 and PBTS 2.</title>
        <authorList>
            <person name="Stamer R."/>
            <person name="Vereecke D."/>
            <person name="Zhang Y."/>
            <person name="Schilkey F."/>
            <person name="Devitt N."/>
            <person name="Randall J."/>
        </authorList>
    </citation>
    <scope>NUCLEOTIDE SEQUENCE [LARGE SCALE GENOMIC DNA]</scope>
    <source>
        <strain evidence="2">PBTS2</strain>
    </source>
</reference>
<dbReference type="GeneID" id="93554581"/>
<dbReference type="Proteomes" id="UP000076038">
    <property type="component" value="Chromosome"/>
</dbReference>
<evidence type="ECO:0008006" key="3">
    <source>
        <dbReference type="Google" id="ProtNLM"/>
    </source>
</evidence>
<evidence type="ECO:0000313" key="2">
    <source>
        <dbReference type="Proteomes" id="UP000076038"/>
    </source>
</evidence>
<dbReference type="Pfam" id="PF11343">
    <property type="entry name" value="DUF3145"/>
    <property type="match status" value="1"/>
</dbReference>
<dbReference type="KEGG" id="rhs:A3Q41_04412"/>